<dbReference type="PROSITE" id="PS50005">
    <property type="entry name" value="TPR"/>
    <property type="match status" value="2"/>
</dbReference>
<evidence type="ECO:0000313" key="5">
    <source>
        <dbReference type="EMBL" id="CAF1180222.1"/>
    </source>
</evidence>
<name>A0A814UUA4_9BILA</name>
<dbReference type="SUPFAM" id="SSF48452">
    <property type="entry name" value="TPR-like"/>
    <property type="match status" value="1"/>
</dbReference>
<dbReference type="PROSITE" id="PS51996">
    <property type="entry name" value="TR_MART"/>
    <property type="match status" value="1"/>
</dbReference>
<reference evidence="5" key="1">
    <citation type="submission" date="2021-02" db="EMBL/GenBank/DDBJ databases">
        <authorList>
            <person name="Nowell W R."/>
        </authorList>
    </citation>
    <scope>NUCLEOTIDE SEQUENCE</scope>
</reference>
<sequence>MPSTSLNSIIMNIVLPNLDQFSQLNDVYIVTNKLPDIDFSKSSSGTKVRGIFENLKSVSKQLRIQAAYFNNEHVGFATLPPATTEIIGNRQETEFIYSELLLKAFLMNEPDALEIKDFVGACRQIYLVDNESALRQLDEFERSYQAKDAIRWYTRPIFLFGMINAALRSFNLMLMLHARFFIRDLHVELQKLYQESSNRAPSTIEVYRGQGMMRSDFDKLILKNTGGLFSLMTFWSTSQKQEPAQLFMEQDPEKVSILFKITLDTGVTNSLYADITRFSWIQDEEEILLCAGSIFRIMSVEPMSNFSDGWVATLNSTNDHDEQLVRLREQKERELDGMTPWYRFIQISKMMGCWDEAMCICDSLLDIVEDIEYKTKALGDIYFHKGEIFDAQGDFDEALNNYRMSVENYLLMQPIDKGRLAYAYSGVGAMLQKQGQYDKSLEHFERALALDLEATVSLNPSIVATRLNNIGFSLLYLGRITETLEHFHEALKIQTDCLPPIHPDLSITYSNIGSTYAALKDWEHAYEYMEKSLQIAKKCYTANQRSLAEAHLYIAFILNGLKRCNEALEHFEQAKTIVPNLLSDDDPQMADYRELYETLLANHQQ</sequence>
<feature type="repeat" description="TPR" evidence="3">
    <location>
        <begin position="421"/>
        <end position="454"/>
    </location>
</feature>
<keyword evidence="2 3" id="KW-0802">TPR repeat</keyword>
<keyword evidence="1" id="KW-0677">Repeat</keyword>
<dbReference type="AlphaFoldDB" id="A0A814UUA4"/>
<dbReference type="InterPro" id="IPR003540">
    <property type="entry name" value="ADP-ribosyltransferase"/>
</dbReference>
<dbReference type="PANTHER" id="PTHR45641">
    <property type="entry name" value="TETRATRICOPEPTIDE REPEAT PROTEIN (AFU_ORTHOLOGUE AFUA_6G03870)"/>
    <property type="match status" value="1"/>
</dbReference>
<dbReference type="InterPro" id="IPR011990">
    <property type="entry name" value="TPR-like_helical_dom_sf"/>
</dbReference>
<comment type="caution">
    <text evidence="5">The sequence shown here is derived from an EMBL/GenBank/DDBJ whole genome shotgun (WGS) entry which is preliminary data.</text>
</comment>
<evidence type="ECO:0000256" key="2">
    <source>
        <dbReference type="ARBA" id="ARBA00022803"/>
    </source>
</evidence>
<dbReference type="PANTHER" id="PTHR45641:SF19">
    <property type="entry name" value="NEPHROCYSTIN-3"/>
    <property type="match status" value="1"/>
</dbReference>
<dbReference type="EMBL" id="CAJOBD010003726">
    <property type="protein sequence ID" value="CAF3963278.1"/>
    <property type="molecule type" value="Genomic_DNA"/>
</dbReference>
<dbReference type="Proteomes" id="UP000663836">
    <property type="component" value="Unassembled WGS sequence"/>
</dbReference>
<dbReference type="PROSITE" id="PS50293">
    <property type="entry name" value="TPR_REGION"/>
    <property type="match status" value="1"/>
</dbReference>
<dbReference type="GO" id="GO:0005576">
    <property type="term" value="C:extracellular region"/>
    <property type="evidence" value="ECO:0007669"/>
    <property type="project" value="InterPro"/>
</dbReference>
<accession>A0A814UUA4</accession>
<dbReference type="InterPro" id="IPR019734">
    <property type="entry name" value="TPR_rpt"/>
</dbReference>
<evidence type="ECO:0000259" key="4">
    <source>
        <dbReference type="Pfam" id="PF03496"/>
    </source>
</evidence>
<evidence type="ECO:0000256" key="1">
    <source>
        <dbReference type="ARBA" id="ARBA00022737"/>
    </source>
</evidence>
<feature type="domain" description="ADP ribosyltransferase" evidence="4">
    <location>
        <begin position="145"/>
        <end position="304"/>
    </location>
</feature>
<proteinExistence type="predicted"/>
<protein>
    <recommendedName>
        <fullName evidence="4">ADP ribosyltransferase domain-containing protein</fullName>
    </recommendedName>
</protein>
<dbReference type="EMBL" id="CAJNOT010001309">
    <property type="protein sequence ID" value="CAF1180222.1"/>
    <property type="molecule type" value="Genomic_DNA"/>
</dbReference>
<evidence type="ECO:0000256" key="3">
    <source>
        <dbReference type="PROSITE-ProRule" id="PRU00339"/>
    </source>
</evidence>
<dbReference type="Gene3D" id="1.25.40.10">
    <property type="entry name" value="Tetratricopeptide repeat domain"/>
    <property type="match status" value="2"/>
</dbReference>
<dbReference type="Pfam" id="PF03496">
    <property type="entry name" value="ADPrib_exo_Tox"/>
    <property type="match status" value="1"/>
</dbReference>
<evidence type="ECO:0000313" key="7">
    <source>
        <dbReference type="Proteomes" id="UP000663864"/>
    </source>
</evidence>
<dbReference type="Pfam" id="PF00515">
    <property type="entry name" value="TPR_1"/>
    <property type="match status" value="1"/>
</dbReference>
<organism evidence="5 7">
    <name type="scientific">Rotaria sordida</name>
    <dbReference type="NCBI Taxonomy" id="392033"/>
    <lineage>
        <taxon>Eukaryota</taxon>
        <taxon>Metazoa</taxon>
        <taxon>Spiralia</taxon>
        <taxon>Gnathifera</taxon>
        <taxon>Rotifera</taxon>
        <taxon>Eurotatoria</taxon>
        <taxon>Bdelloidea</taxon>
        <taxon>Philodinida</taxon>
        <taxon>Philodinidae</taxon>
        <taxon>Rotaria</taxon>
    </lineage>
</organism>
<dbReference type="SMART" id="SM00028">
    <property type="entry name" value="TPR"/>
    <property type="match status" value="5"/>
</dbReference>
<evidence type="ECO:0000313" key="6">
    <source>
        <dbReference type="EMBL" id="CAF3963278.1"/>
    </source>
</evidence>
<dbReference type="Proteomes" id="UP000663864">
    <property type="component" value="Unassembled WGS sequence"/>
</dbReference>
<dbReference type="SUPFAM" id="SSF56399">
    <property type="entry name" value="ADP-ribosylation"/>
    <property type="match status" value="1"/>
</dbReference>
<gene>
    <name evidence="6" type="ORF">JBS370_LOCUS24213</name>
    <name evidence="5" type="ORF">ZHD862_LOCUS21714</name>
</gene>
<dbReference type="Pfam" id="PF13424">
    <property type="entry name" value="TPR_12"/>
    <property type="match status" value="1"/>
</dbReference>
<dbReference type="Gene3D" id="3.90.176.10">
    <property type="entry name" value="Toxin ADP-ribosyltransferase, Chain A, domain 1"/>
    <property type="match status" value="1"/>
</dbReference>
<feature type="repeat" description="TPR" evidence="3">
    <location>
        <begin position="506"/>
        <end position="539"/>
    </location>
</feature>